<evidence type="ECO:0000256" key="3">
    <source>
        <dbReference type="ARBA" id="ARBA00023163"/>
    </source>
</evidence>
<accession>A0ABR5AFS6</accession>
<proteinExistence type="predicted"/>
<dbReference type="Gene3D" id="1.10.357.10">
    <property type="entry name" value="Tetracycline Repressor, domain 2"/>
    <property type="match status" value="1"/>
</dbReference>
<evidence type="ECO:0000259" key="5">
    <source>
        <dbReference type="PROSITE" id="PS50977"/>
    </source>
</evidence>
<dbReference type="SUPFAM" id="SSF46689">
    <property type="entry name" value="Homeodomain-like"/>
    <property type="match status" value="1"/>
</dbReference>
<protein>
    <submittedName>
        <fullName evidence="6">TetR family transcriptional regulator</fullName>
    </submittedName>
</protein>
<dbReference type="InterPro" id="IPR025996">
    <property type="entry name" value="MT1864/Rv1816-like_C"/>
</dbReference>
<dbReference type="SUPFAM" id="SSF48498">
    <property type="entry name" value="Tetracyclin repressor-like, C-terminal domain"/>
    <property type="match status" value="1"/>
</dbReference>
<evidence type="ECO:0000313" key="7">
    <source>
        <dbReference type="Proteomes" id="UP000031967"/>
    </source>
</evidence>
<keyword evidence="3" id="KW-0804">Transcription</keyword>
<feature type="domain" description="HTH tetR-type" evidence="5">
    <location>
        <begin position="6"/>
        <end position="66"/>
    </location>
</feature>
<name>A0ABR5AFS6_9BACL</name>
<keyword evidence="2 4" id="KW-0238">DNA-binding</keyword>
<gene>
    <name evidence="6" type="ORF">SD70_16845</name>
</gene>
<dbReference type="InterPro" id="IPR050109">
    <property type="entry name" value="HTH-type_TetR-like_transc_reg"/>
</dbReference>
<dbReference type="InterPro" id="IPR036271">
    <property type="entry name" value="Tet_transcr_reg_TetR-rel_C_sf"/>
</dbReference>
<dbReference type="Pfam" id="PF00440">
    <property type="entry name" value="TetR_N"/>
    <property type="match status" value="1"/>
</dbReference>
<dbReference type="RefSeq" id="WP_041048695.1">
    <property type="nucleotide sequence ID" value="NZ_JXAK01000029.1"/>
</dbReference>
<sequence length="202" mass="21807">MSPRAGIDRTVLLHTAAKLADCEGLEAVSLARLAQTLGVKSPSLYNHVHGLKGLRRALALHALERMYDALAQSAVGKAGDDAVIALGKAYVGFVRAHPGQYEASLLPPDPDDKELDEAQSRIVELAIRCFQAYRLTPDGLLHAVRGLRSLCHGFATLEQRGGFGLPLDLNVTLQLLLEAFVSGMRALQNKQREHASNSNPLV</sequence>
<dbReference type="PANTHER" id="PTHR30055">
    <property type="entry name" value="HTH-TYPE TRANSCRIPTIONAL REGULATOR RUTR"/>
    <property type="match status" value="1"/>
</dbReference>
<keyword evidence="7" id="KW-1185">Reference proteome</keyword>
<feature type="DNA-binding region" description="H-T-H motif" evidence="4">
    <location>
        <begin position="29"/>
        <end position="48"/>
    </location>
</feature>
<evidence type="ECO:0000256" key="2">
    <source>
        <dbReference type="ARBA" id="ARBA00023125"/>
    </source>
</evidence>
<organism evidence="6 7">
    <name type="scientific">Gordoniibacillus kamchatkensis</name>
    <dbReference type="NCBI Taxonomy" id="1590651"/>
    <lineage>
        <taxon>Bacteria</taxon>
        <taxon>Bacillati</taxon>
        <taxon>Bacillota</taxon>
        <taxon>Bacilli</taxon>
        <taxon>Bacillales</taxon>
        <taxon>Paenibacillaceae</taxon>
        <taxon>Gordoniibacillus</taxon>
    </lineage>
</organism>
<dbReference type="PROSITE" id="PS50977">
    <property type="entry name" value="HTH_TETR_2"/>
    <property type="match status" value="1"/>
</dbReference>
<dbReference type="InterPro" id="IPR009057">
    <property type="entry name" value="Homeodomain-like_sf"/>
</dbReference>
<comment type="caution">
    <text evidence="6">The sequence shown here is derived from an EMBL/GenBank/DDBJ whole genome shotgun (WGS) entry which is preliminary data.</text>
</comment>
<dbReference type="PANTHER" id="PTHR30055:SF239">
    <property type="entry name" value="TRANSCRIPTIONAL REGULATORY PROTEIN"/>
    <property type="match status" value="1"/>
</dbReference>
<dbReference type="EMBL" id="JXAK01000029">
    <property type="protein sequence ID" value="KIL39899.1"/>
    <property type="molecule type" value="Genomic_DNA"/>
</dbReference>
<dbReference type="Proteomes" id="UP000031967">
    <property type="component" value="Unassembled WGS sequence"/>
</dbReference>
<evidence type="ECO:0000313" key="6">
    <source>
        <dbReference type="EMBL" id="KIL39899.1"/>
    </source>
</evidence>
<reference evidence="6 7" key="1">
    <citation type="submission" date="2014-12" db="EMBL/GenBank/DDBJ databases">
        <title>Draft genome sequence of Paenibacillus kamchatkensis strain B-2647.</title>
        <authorList>
            <person name="Karlyshev A.V."/>
            <person name="Kudryashova E.B."/>
        </authorList>
    </citation>
    <scope>NUCLEOTIDE SEQUENCE [LARGE SCALE GENOMIC DNA]</scope>
    <source>
        <strain evidence="6 7">VKM B-2647</strain>
    </source>
</reference>
<dbReference type="InterPro" id="IPR001647">
    <property type="entry name" value="HTH_TetR"/>
</dbReference>
<dbReference type="Pfam" id="PF13305">
    <property type="entry name" value="TetR_C_33"/>
    <property type="match status" value="1"/>
</dbReference>
<evidence type="ECO:0000256" key="1">
    <source>
        <dbReference type="ARBA" id="ARBA00023015"/>
    </source>
</evidence>
<keyword evidence="1" id="KW-0805">Transcription regulation</keyword>
<dbReference type="Gene3D" id="1.10.10.60">
    <property type="entry name" value="Homeodomain-like"/>
    <property type="match status" value="1"/>
</dbReference>
<evidence type="ECO:0000256" key="4">
    <source>
        <dbReference type="PROSITE-ProRule" id="PRU00335"/>
    </source>
</evidence>